<dbReference type="InterPro" id="IPR000644">
    <property type="entry name" value="CBS_dom"/>
</dbReference>
<keyword evidence="12 17" id="KW-0129">CBS domain</keyword>
<dbReference type="GeneID" id="71929419"/>
<keyword evidence="3 14" id="KW-1003">Cell membrane</keyword>
<reference evidence="19" key="1">
    <citation type="submission" date="2022-04" db="EMBL/GenBank/DDBJ databases">
        <title>Halocatena sp. nov., isolated from a salt lake.</title>
        <authorList>
            <person name="Cui H.-L."/>
        </authorList>
    </citation>
    <scope>NUCLEOTIDE SEQUENCE</scope>
    <source>
        <strain evidence="19">AD-1</strain>
        <plasmid evidence="19">unnamed1</plasmid>
    </source>
</reference>
<evidence type="ECO:0000256" key="16">
    <source>
        <dbReference type="PIRSR" id="PIRSR006404-2"/>
    </source>
</evidence>
<organism evidence="19 20">
    <name type="scientific">Halocatena salina</name>
    <dbReference type="NCBI Taxonomy" id="2934340"/>
    <lineage>
        <taxon>Archaea</taxon>
        <taxon>Methanobacteriati</taxon>
        <taxon>Methanobacteriota</taxon>
        <taxon>Stenosarchaea group</taxon>
        <taxon>Halobacteria</taxon>
        <taxon>Halobacteriales</taxon>
        <taxon>Natronomonadaceae</taxon>
        <taxon>Halocatena</taxon>
    </lineage>
</organism>
<dbReference type="AlphaFoldDB" id="A0A8U0A571"/>
<evidence type="ECO:0000256" key="2">
    <source>
        <dbReference type="ARBA" id="ARBA00007931"/>
    </source>
</evidence>
<dbReference type="Pfam" id="PF02163">
    <property type="entry name" value="Peptidase_M50"/>
    <property type="match status" value="2"/>
</dbReference>
<geneLocation type="plasmid" evidence="19 20">
    <name>unnamed1</name>
</geneLocation>
<keyword evidence="20" id="KW-1185">Reference proteome</keyword>
<evidence type="ECO:0000313" key="19">
    <source>
        <dbReference type="EMBL" id="UPM44351.1"/>
    </source>
</evidence>
<dbReference type="GO" id="GO:0006508">
    <property type="term" value="P:proteolysis"/>
    <property type="evidence" value="ECO:0007669"/>
    <property type="project" value="UniProtKB-KW"/>
</dbReference>
<dbReference type="GO" id="GO:0005886">
    <property type="term" value="C:plasma membrane"/>
    <property type="evidence" value="ECO:0007669"/>
    <property type="project" value="UniProtKB-SubCell"/>
</dbReference>
<evidence type="ECO:0000313" key="20">
    <source>
        <dbReference type="Proteomes" id="UP000831768"/>
    </source>
</evidence>
<evidence type="ECO:0000256" key="10">
    <source>
        <dbReference type="ARBA" id="ARBA00022989"/>
    </source>
</evidence>
<dbReference type="InterPro" id="IPR046342">
    <property type="entry name" value="CBS_dom_sf"/>
</dbReference>
<keyword evidence="5 14" id="KW-0812">Transmembrane</keyword>
<evidence type="ECO:0000256" key="13">
    <source>
        <dbReference type="ARBA" id="ARBA00023136"/>
    </source>
</evidence>
<feature type="active site" evidence="15">
    <location>
        <position position="80"/>
    </location>
</feature>
<dbReference type="PIRSF" id="PIRSF006404">
    <property type="entry name" value="UCP006404_Pept_M50_CBS"/>
    <property type="match status" value="1"/>
</dbReference>
<name>A0A8U0A571_9EURY</name>
<feature type="domain" description="CBS" evidence="18">
    <location>
        <begin position="317"/>
        <end position="378"/>
    </location>
</feature>
<evidence type="ECO:0000256" key="8">
    <source>
        <dbReference type="ARBA" id="ARBA00022801"/>
    </source>
</evidence>
<dbReference type="CDD" id="cd06164">
    <property type="entry name" value="S2P-M50_SpoIVFB_CBS"/>
    <property type="match status" value="1"/>
</dbReference>
<proteinExistence type="inferred from homology"/>
<feature type="binding site" evidence="16">
    <location>
        <position position="176"/>
    </location>
    <ligand>
        <name>Zn(2+)</name>
        <dbReference type="ChEBI" id="CHEBI:29105"/>
        <note>catalytic</note>
    </ligand>
</feature>
<evidence type="ECO:0000256" key="3">
    <source>
        <dbReference type="ARBA" id="ARBA00022475"/>
    </source>
</evidence>
<evidence type="ECO:0000259" key="18">
    <source>
        <dbReference type="PROSITE" id="PS51371"/>
    </source>
</evidence>
<keyword evidence="19" id="KW-0614">Plasmid</keyword>
<sequence>MRGIRVGSVFTVPIRLNWTFLIVLPLFAAFIAWDIAQLVELLNQVFTTTINAPQLTTGWMPWALGFASAVGLFVGVLLHELGHSLVAMRYGYEIESITLWLLGGVANFVEFPEDWRHELLIAVAGPIVSIGIGVGSYAVFVLLPASLEPIRFVFGYLAVLNVVLAVFNLLPGFPMDGGRILRALLARNQPHAQATQQAAEVGKFFAFLLGIVGVFTNWFLILLAFFIYIAASGEAQQTSIKASFEGITVRDVMTPKENLKTVSADTSIAELMDRMFEDGHIGYPVVQNDELVGVITLDDAADIRAVEQDAYRVREVMSSPVETIEPGADAMEAFQRIQEHDVGRLPVVDTDEQLVGIISRTDLLRAFNVIQTGGRPPTTRRTDSGGEFT</sequence>
<evidence type="ECO:0000256" key="17">
    <source>
        <dbReference type="PROSITE-ProRule" id="PRU00703"/>
    </source>
</evidence>
<dbReference type="PANTHER" id="PTHR39188">
    <property type="entry name" value="MEMBRANE-ASSOCIATED ZINC METALLOPROTEASE M50B"/>
    <property type="match status" value="1"/>
</dbReference>
<feature type="transmembrane region" description="Helical" evidence="14">
    <location>
        <begin position="121"/>
        <end position="143"/>
    </location>
</feature>
<accession>A0A8U0A571</accession>
<keyword evidence="11 14" id="KW-0482">Metalloprotease</keyword>
<feature type="transmembrane region" description="Helical" evidence="14">
    <location>
        <begin position="150"/>
        <end position="170"/>
    </location>
</feature>
<keyword evidence="10 14" id="KW-1133">Transmembrane helix</keyword>
<evidence type="ECO:0000256" key="5">
    <source>
        <dbReference type="ARBA" id="ARBA00022692"/>
    </source>
</evidence>
<keyword evidence="6 14" id="KW-0479">Metal-binding</keyword>
<dbReference type="InterPro" id="IPR016483">
    <property type="entry name" value="UCP006404_Pept_M50_CBS"/>
</dbReference>
<feature type="transmembrane region" description="Helical" evidence="14">
    <location>
        <begin position="20"/>
        <end position="39"/>
    </location>
</feature>
<dbReference type="GO" id="GO:0008237">
    <property type="term" value="F:metallopeptidase activity"/>
    <property type="evidence" value="ECO:0007669"/>
    <property type="project" value="UniProtKB-UniRule"/>
</dbReference>
<dbReference type="GO" id="GO:0046872">
    <property type="term" value="F:metal ion binding"/>
    <property type="evidence" value="ECO:0007669"/>
    <property type="project" value="UniProtKB-UniRule"/>
</dbReference>
<evidence type="ECO:0000256" key="7">
    <source>
        <dbReference type="ARBA" id="ARBA00022737"/>
    </source>
</evidence>
<dbReference type="EMBL" id="CP096020">
    <property type="protein sequence ID" value="UPM44351.1"/>
    <property type="molecule type" value="Genomic_DNA"/>
</dbReference>
<feature type="transmembrane region" description="Helical" evidence="14">
    <location>
        <begin position="59"/>
        <end position="78"/>
    </location>
</feature>
<evidence type="ECO:0000256" key="4">
    <source>
        <dbReference type="ARBA" id="ARBA00022670"/>
    </source>
</evidence>
<dbReference type="PANTHER" id="PTHR39188:SF3">
    <property type="entry name" value="STAGE IV SPORULATION PROTEIN FB"/>
    <property type="match status" value="1"/>
</dbReference>
<comment type="subcellular location">
    <subcellularLocation>
        <location evidence="1 14">Cell membrane</location>
        <topology evidence="1 14">Multi-pass membrane protein</topology>
    </subcellularLocation>
</comment>
<feature type="transmembrane region" description="Helical" evidence="14">
    <location>
        <begin position="90"/>
        <end position="109"/>
    </location>
</feature>
<dbReference type="RefSeq" id="WP_247995005.1">
    <property type="nucleotide sequence ID" value="NZ_CP096020.1"/>
</dbReference>
<comment type="similarity">
    <text evidence="2 14">Belongs to the peptidase M50B family.</text>
</comment>
<evidence type="ECO:0000256" key="1">
    <source>
        <dbReference type="ARBA" id="ARBA00004651"/>
    </source>
</evidence>
<evidence type="ECO:0000256" key="6">
    <source>
        <dbReference type="ARBA" id="ARBA00022723"/>
    </source>
</evidence>
<dbReference type="CDD" id="cd04801">
    <property type="entry name" value="CBS_pair_peptidase_M50"/>
    <property type="match status" value="1"/>
</dbReference>
<dbReference type="SMART" id="SM00116">
    <property type="entry name" value="CBS"/>
    <property type="match status" value="2"/>
</dbReference>
<dbReference type="SUPFAM" id="SSF54631">
    <property type="entry name" value="CBS-domain pair"/>
    <property type="match status" value="1"/>
</dbReference>
<feature type="transmembrane region" description="Helical" evidence="14">
    <location>
        <begin position="204"/>
        <end position="231"/>
    </location>
</feature>
<evidence type="ECO:0000256" key="15">
    <source>
        <dbReference type="PIRSR" id="PIRSR006404-1"/>
    </source>
</evidence>
<keyword evidence="7" id="KW-0677">Repeat</keyword>
<keyword evidence="13 14" id="KW-0472">Membrane</keyword>
<dbReference type="Proteomes" id="UP000831768">
    <property type="component" value="Plasmid unnamed1"/>
</dbReference>
<evidence type="ECO:0000256" key="14">
    <source>
        <dbReference type="PIRNR" id="PIRNR006404"/>
    </source>
</evidence>
<evidence type="ECO:0000256" key="11">
    <source>
        <dbReference type="ARBA" id="ARBA00023049"/>
    </source>
</evidence>
<keyword evidence="8 14" id="KW-0378">Hydrolase</keyword>
<dbReference type="InterPro" id="IPR008915">
    <property type="entry name" value="Peptidase_M50"/>
</dbReference>
<comment type="cofactor">
    <cofactor evidence="14 16">
        <name>Zn(2+)</name>
        <dbReference type="ChEBI" id="CHEBI:29105"/>
    </cofactor>
    <text evidence="14 16">Binds 1 zinc ion per subunit.</text>
</comment>
<evidence type="ECO:0000256" key="9">
    <source>
        <dbReference type="ARBA" id="ARBA00022833"/>
    </source>
</evidence>
<evidence type="ECO:0000256" key="12">
    <source>
        <dbReference type="ARBA" id="ARBA00023122"/>
    </source>
</evidence>
<gene>
    <name evidence="19" type="ORF">MW046_15190</name>
</gene>
<dbReference type="PROSITE" id="PS51371">
    <property type="entry name" value="CBS"/>
    <property type="match status" value="2"/>
</dbReference>
<keyword evidence="9 14" id="KW-0862">Zinc</keyword>
<protein>
    <recommendedName>
        <fullName evidence="14">Zinc metalloprotease</fullName>
    </recommendedName>
</protein>
<dbReference type="Pfam" id="PF00571">
    <property type="entry name" value="CBS"/>
    <property type="match status" value="2"/>
</dbReference>
<dbReference type="KEGG" id="haad:MW046_15190"/>
<feature type="binding site" evidence="16">
    <location>
        <position position="83"/>
    </location>
    <ligand>
        <name>Zn(2+)</name>
        <dbReference type="ChEBI" id="CHEBI:29105"/>
        <note>catalytic</note>
    </ligand>
</feature>
<dbReference type="Gene3D" id="3.10.580.10">
    <property type="entry name" value="CBS-domain"/>
    <property type="match status" value="2"/>
</dbReference>
<feature type="domain" description="CBS" evidence="18">
    <location>
        <begin position="253"/>
        <end position="310"/>
    </location>
</feature>
<feature type="binding site" evidence="16">
    <location>
        <position position="79"/>
    </location>
    <ligand>
        <name>Zn(2+)</name>
        <dbReference type="ChEBI" id="CHEBI:29105"/>
        <note>catalytic</note>
    </ligand>
</feature>
<keyword evidence="4 14" id="KW-0645">Protease</keyword>